<name>A0A444BWD6_ENSVE</name>
<reference evidence="2" key="1">
    <citation type="journal article" date="2018" name="Data Brief">
        <title>Genome sequence data from 17 accessions of Ensete ventricosum, a staple food crop for millions in Ethiopia.</title>
        <authorList>
            <person name="Yemataw Z."/>
            <person name="Muzemil S."/>
            <person name="Ambachew D."/>
            <person name="Tripathi L."/>
            <person name="Tesfaye K."/>
            <person name="Chala A."/>
            <person name="Farbos A."/>
            <person name="O'Neill P."/>
            <person name="Moore K."/>
            <person name="Grant M."/>
            <person name="Studholme D.J."/>
        </authorList>
    </citation>
    <scope>NUCLEOTIDE SEQUENCE [LARGE SCALE GENOMIC DNA]</scope>
    <source>
        <tissue evidence="2">Leaf</tissue>
    </source>
</reference>
<organism evidence="2">
    <name type="scientific">Ensete ventricosum</name>
    <name type="common">Abyssinian banana</name>
    <name type="synonym">Musa ensete</name>
    <dbReference type="NCBI Taxonomy" id="4639"/>
    <lineage>
        <taxon>Eukaryota</taxon>
        <taxon>Viridiplantae</taxon>
        <taxon>Streptophyta</taxon>
        <taxon>Embryophyta</taxon>
        <taxon>Tracheophyta</taxon>
        <taxon>Spermatophyta</taxon>
        <taxon>Magnoliopsida</taxon>
        <taxon>Liliopsida</taxon>
        <taxon>Zingiberales</taxon>
        <taxon>Musaceae</taxon>
        <taxon>Ensete</taxon>
    </lineage>
</organism>
<protein>
    <submittedName>
        <fullName evidence="2">Uncharacterized protein</fullName>
    </submittedName>
</protein>
<dbReference type="EMBL" id="KV875736">
    <property type="protein sequence ID" value="RZR72680.1"/>
    <property type="molecule type" value="Genomic_DNA"/>
</dbReference>
<evidence type="ECO:0000313" key="2">
    <source>
        <dbReference type="EMBL" id="RZR72680.1"/>
    </source>
</evidence>
<dbReference type="Proteomes" id="UP000290560">
    <property type="component" value="Unassembled WGS sequence"/>
</dbReference>
<evidence type="ECO:0000256" key="1">
    <source>
        <dbReference type="SAM" id="MobiDB-lite"/>
    </source>
</evidence>
<sequence>MARKGHRYKAMDSRAMDLAVSWYRRGGTSMEASIPCSHRGRVLVMKGAEEVKNAEANSKFQDKAERQRPRNFIRPMSTGFSSR</sequence>
<accession>A0A444BWD6</accession>
<dbReference type="AlphaFoldDB" id="A0A444BWD6"/>
<gene>
    <name evidence="2" type="ORF">BHM03_00015749</name>
</gene>
<feature type="region of interest" description="Disordered" evidence="1">
    <location>
        <begin position="54"/>
        <end position="83"/>
    </location>
</feature>
<proteinExistence type="predicted"/>